<dbReference type="PIRSF" id="PIRSF000447">
    <property type="entry name" value="KAS_II"/>
    <property type="match status" value="1"/>
</dbReference>
<protein>
    <recommendedName>
        <fullName evidence="4 14">3-oxoacyl-[acyl-carrier-protein] synthase 2</fullName>
        <ecNumber evidence="3 14">2.3.1.179</ecNumber>
    </recommendedName>
</protein>
<evidence type="ECO:0000313" key="18">
    <source>
        <dbReference type="Proteomes" id="UP001499930"/>
    </source>
</evidence>
<dbReference type="PANTHER" id="PTHR11712">
    <property type="entry name" value="POLYKETIDE SYNTHASE-RELATED"/>
    <property type="match status" value="1"/>
</dbReference>
<keyword evidence="9 14" id="KW-0275">Fatty acid biosynthesis</keyword>
<dbReference type="InterPro" id="IPR017568">
    <property type="entry name" value="3-oxoacyl-ACP_synth-2"/>
</dbReference>
<keyword evidence="8" id="KW-0443">Lipid metabolism</keyword>
<reference evidence="18" key="1">
    <citation type="journal article" date="2019" name="Int. J. Syst. Evol. Microbiol.">
        <title>The Global Catalogue of Microorganisms (GCM) 10K type strain sequencing project: providing services to taxonomists for standard genome sequencing and annotation.</title>
        <authorList>
            <consortium name="The Broad Institute Genomics Platform"/>
            <consortium name="The Broad Institute Genome Sequencing Center for Infectious Disease"/>
            <person name="Wu L."/>
            <person name="Ma J."/>
        </authorList>
    </citation>
    <scope>NUCLEOTIDE SEQUENCE [LARGE SCALE GENOMIC DNA]</scope>
    <source>
        <strain evidence="18">JCM 3106</strain>
    </source>
</reference>
<dbReference type="PROSITE" id="PS00606">
    <property type="entry name" value="KS3_1"/>
    <property type="match status" value="1"/>
</dbReference>
<proteinExistence type="inferred from homology"/>
<keyword evidence="5 14" id="KW-0444">Lipid biosynthesis</keyword>
<dbReference type="Proteomes" id="UP001499930">
    <property type="component" value="Unassembled WGS sequence"/>
</dbReference>
<keyword evidence="6 14" id="KW-0808">Transferase</keyword>
<comment type="pathway">
    <text evidence="1 14">Lipid metabolism; fatty acid biosynthesis.</text>
</comment>
<dbReference type="SMART" id="SM00825">
    <property type="entry name" value="PKS_KS"/>
    <property type="match status" value="1"/>
</dbReference>
<evidence type="ECO:0000256" key="13">
    <source>
        <dbReference type="ARBA" id="ARBA00047659"/>
    </source>
</evidence>
<keyword evidence="18" id="KW-1185">Reference proteome</keyword>
<evidence type="ECO:0000256" key="11">
    <source>
        <dbReference type="ARBA" id="ARBA00024006"/>
    </source>
</evidence>
<evidence type="ECO:0000259" key="16">
    <source>
        <dbReference type="PROSITE" id="PS52004"/>
    </source>
</evidence>
<dbReference type="Pfam" id="PF02801">
    <property type="entry name" value="Ketoacyl-synt_C"/>
    <property type="match status" value="1"/>
</dbReference>
<dbReference type="Gene3D" id="3.40.47.10">
    <property type="match status" value="1"/>
</dbReference>
<dbReference type="InterPro" id="IPR000794">
    <property type="entry name" value="Beta-ketoacyl_synthase"/>
</dbReference>
<evidence type="ECO:0000313" key="17">
    <source>
        <dbReference type="EMBL" id="GAA3014152.1"/>
    </source>
</evidence>
<dbReference type="EMBL" id="BAAAWD010000011">
    <property type="protein sequence ID" value="GAA3014152.1"/>
    <property type="molecule type" value="Genomic_DNA"/>
</dbReference>
<evidence type="ECO:0000256" key="4">
    <source>
        <dbReference type="ARBA" id="ARBA00014657"/>
    </source>
</evidence>
<dbReference type="SUPFAM" id="SSF53901">
    <property type="entry name" value="Thiolase-like"/>
    <property type="match status" value="1"/>
</dbReference>
<evidence type="ECO:0000256" key="6">
    <source>
        <dbReference type="ARBA" id="ARBA00022679"/>
    </source>
</evidence>
<evidence type="ECO:0000256" key="14">
    <source>
        <dbReference type="PIRNR" id="PIRNR000447"/>
    </source>
</evidence>
<keyword evidence="7" id="KW-0276">Fatty acid metabolism</keyword>
<dbReference type="InterPro" id="IPR018201">
    <property type="entry name" value="Ketoacyl_synth_AS"/>
</dbReference>
<accession>A0ABN3Y3P7</accession>
<evidence type="ECO:0000256" key="2">
    <source>
        <dbReference type="ARBA" id="ARBA00008467"/>
    </source>
</evidence>
<evidence type="ECO:0000256" key="15">
    <source>
        <dbReference type="RuleBase" id="RU003694"/>
    </source>
</evidence>
<comment type="caution">
    <text evidence="17">The sequence shown here is derived from an EMBL/GenBank/DDBJ whole genome shotgun (WGS) entry which is preliminary data.</text>
</comment>
<evidence type="ECO:0000256" key="8">
    <source>
        <dbReference type="ARBA" id="ARBA00023098"/>
    </source>
</evidence>
<dbReference type="PANTHER" id="PTHR11712:SF336">
    <property type="entry name" value="3-OXOACYL-[ACYL-CARRIER-PROTEIN] SYNTHASE, MITOCHONDRIAL"/>
    <property type="match status" value="1"/>
</dbReference>
<comment type="catalytic activity">
    <reaction evidence="12 14">
        <text>(9Z)-hexadecenoyl-[ACP] + malonyl-[ACP] + H(+) = 3-oxo-(11Z)-octadecenoyl-[ACP] + holo-[ACP] + CO2</text>
        <dbReference type="Rhea" id="RHEA:55040"/>
        <dbReference type="Rhea" id="RHEA-COMP:9623"/>
        <dbReference type="Rhea" id="RHEA-COMP:9685"/>
        <dbReference type="Rhea" id="RHEA-COMP:10800"/>
        <dbReference type="Rhea" id="RHEA-COMP:14074"/>
        <dbReference type="ChEBI" id="CHEBI:15378"/>
        <dbReference type="ChEBI" id="CHEBI:16526"/>
        <dbReference type="ChEBI" id="CHEBI:64479"/>
        <dbReference type="ChEBI" id="CHEBI:78449"/>
        <dbReference type="ChEBI" id="CHEBI:83989"/>
        <dbReference type="ChEBI" id="CHEBI:138538"/>
        <dbReference type="EC" id="2.3.1.179"/>
    </reaction>
</comment>
<dbReference type="NCBIfam" id="NF005589">
    <property type="entry name" value="PRK07314.1"/>
    <property type="match status" value="1"/>
</dbReference>
<keyword evidence="10 14" id="KW-0012">Acyltransferase</keyword>
<evidence type="ECO:0000256" key="7">
    <source>
        <dbReference type="ARBA" id="ARBA00022832"/>
    </source>
</evidence>
<comment type="catalytic activity">
    <reaction evidence="13 14">
        <text>a fatty acyl-[ACP] + malonyl-[ACP] + H(+) = a 3-oxoacyl-[ACP] + holo-[ACP] + CO2</text>
        <dbReference type="Rhea" id="RHEA:22836"/>
        <dbReference type="Rhea" id="RHEA-COMP:9623"/>
        <dbReference type="Rhea" id="RHEA-COMP:9685"/>
        <dbReference type="Rhea" id="RHEA-COMP:9916"/>
        <dbReference type="Rhea" id="RHEA-COMP:14125"/>
        <dbReference type="ChEBI" id="CHEBI:15378"/>
        <dbReference type="ChEBI" id="CHEBI:16526"/>
        <dbReference type="ChEBI" id="CHEBI:64479"/>
        <dbReference type="ChEBI" id="CHEBI:78449"/>
        <dbReference type="ChEBI" id="CHEBI:78776"/>
        <dbReference type="ChEBI" id="CHEBI:138651"/>
    </reaction>
</comment>
<comment type="similarity">
    <text evidence="2 14 15">Belongs to the thiolase-like superfamily. Beta-ketoacyl-ACP synthases family.</text>
</comment>
<organism evidence="17 18">
    <name type="scientific">Streptosporangium longisporum</name>
    <dbReference type="NCBI Taxonomy" id="46187"/>
    <lineage>
        <taxon>Bacteria</taxon>
        <taxon>Bacillati</taxon>
        <taxon>Actinomycetota</taxon>
        <taxon>Actinomycetes</taxon>
        <taxon>Streptosporangiales</taxon>
        <taxon>Streptosporangiaceae</taxon>
        <taxon>Streptosporangium</taxon>
    </lineage>
</organism>
<gene>
    <name evidence="17" type="primary">fabF_2</name>
    <name evidence="17" type="ORF">GCM10017559_41750</name>
</gene>
<sequence>MVVTGYGVVSPFGVGWETTWSNLIQGTSAIREISGMDVSGLPVRIGGQIVDFDPEEWLPASLVRRTTRPAHLALVAAVLALKDAGLEVDAALAPAVGVTVGSACGASSVLVDAGAAFAARGFMALSPYTFTSTGVVTVASEVALHVGAQGPSACITTACATGATCVGEAMRLIRRGEADVVLAGGADDALTPFDLAAAARARALSRRNDDPGAASRPFDTGRDGFVMSAGSGVLVLESEEHAAARGARVYGEVAGYGASTDAYNLTSPHPEGTAVERAVRLALKDAGVTPDEVGYVNAHGTGTRMNDTAEIKVIRRVFGERATSMPVSSTKSMTGHMLGAAGAVEAMVALEAVRTGIAPPTVNCDDPEDPEMNFVAHRAQEHTADVAVSNSFGFGGHNAVLVLRRPRDVSP</sequence>
<evidence type="ECO:0000256" key="3">
    <source>
        <dbReference type="ARBA" id="ARBA00012356"/>
    </source>
</evidence>
<evidence type="ECO:0000256" key="10">
    <source>
        <dbReference type="ARBA" id="ARBA00023315"/>
    </source>
</evidence>
<dbReference type="CDD" id="cd00834">
    <property type="entry name" value="KAS_I_II"/>
    <property type="match status" value="1"/>
</dbReference>
<comment type="function">
    <text evidence="11 14">Involved in the type II fatty acid elongation cycle. Catalyzes the elongation of a wide range of acyl-ACP by the addition of two carbons from malonyl-ACP to an acyl acceptor. Can efficiently catalyze the conversion of palmitoleoyl-ACP (cis-hexadec-9-enoyl-ACP) to cis-vaccenoyl-ACP (cis-octadec-11-enoyl-ACP), an essential step in the thermal regulation of fatty acid composition.</text>
</comment>
<evidence type="ECO:0000256" key="12">
    <source>
        <dbReference type="ARBA" id="ARBA00047318"/>
    </source>
</evidence>
<dbReference type="Pfam" id="PF00109">
    <property type="entry name" value="ketoacyl-synt"/>
    <property type="match status" value="1"/>
</dbReference>
<name>A0ABN3Y3P7_9ACTN</name>
<dbReference type="PROSITE" id="PS52004">
    <property type="entry name" value="KS3_2"/>
    <property type="match status" value="1"/>
</dbReference>
<dbReference type="InterPro" id="IPR014031">
    <property type="entry name" value="Ketoacyl_synth_C"/>
</dbReference>
<dbReference type="EC" id="2.3.1.179" evidence="3 14"/>
<evidence type="ECO:0000256" key="1">
    <source>
        <dbReference type="ARBA" id="ARBA00005194"/>
    </source>
</evidence>
<evidence type="ECO:0000256" key="5">
    <source>
        <dbReference type="ARBA" id="ARBA00022516"/>
    </source>
</evidence>
<dbReference type="InterPro" id="IPR020841">
    <property type="entry name" value="PKS_Beta-ketoAc_synthase_dom"/>
</dbReference>
<feature type="domain" description="Ketosynthase family 3 (KS3)" evidence="16">
    <location>
        <begin position="1"/>
        <end position="405"/>
    </location>
</feature>
<evidence type="ECO:0000256" key="9">
    <source>
        <dbReference type="ARBA" id="ARBA00023160"/>
    </source>
</evidence>
<dbReference type="InterPro" id="IPR014030">
    <property type="entry name" value="Ketoacyl_synth_N"/>
</dbReference>
<dbReference type="InterPro" id="IPR016039">
    <property type="entry name" value="Thiolase-like"/>
</dbReference>